<dbReference type="Proteomes" id="UP001219525">
    <property type="component" value="Unassembled WGS sequence"/>
</dbReference>
<accession>A0AAD6YAW6</accession>
<proteinExistence type="predicted"/>
<dbReference type="AlphaFoldDB" id="A0AAD6YAW6"/>
<organism evidence="1 2">
    <name type="scientific">Mycena pura</name>
    <dbReference type="NCBI Taxonomy" id="153505"/>
    <lineage>
        <taxon>Eukaryota</taxon>
        <taxon>Fungi</taxon>
        <taxon>Dikarya</taxon>
        <taxon>Basidiomycota</taxon>
        <taxon>Agaricomycotina</taxon>
        <taxon>Agaricomycetes</taxon>
        <taxon>Agaricomycetidae</taxon>
        <taxon>Agaricales</taxon>
        <taxon>Marasmiineae</taxon>
        <taxon>Mycenaceae</taxon>
        <taxon>Mycena</taxon>
    </lineage>
</organism>
<reference evidence="1" key="1">
    <citation type="submission" date="2023-03" db="EMBL/GenBank/DDBJ databases">
        <title>Massive genome expansion in bonnet fungi (Mycena s.s.) driven by repeated elements and novel gene families across ecological guilds.</title>
        <authorList>
            <consortium name="Lawrence Berkeley National Laboratory"/>
            <person name="Harder C.B."/>
            <person name="Miyauchi S."/>
            <person name="Viragh M."/>
            <person name="Kuo A."/>
            <person name="Thoen E."/>
            <person name="Andreopoulos B."/>
            <person name="Lu D."/>
            <person name="Skrede I."/>
            <person name="Drula E."/>
            <person name="Henrissat B."/>
            <person name="Morin E."/>
            <person name="Kohler A."/>
            <person name="Barry K."/>
            <person name="LaButti K."/>
            <person name="Morin E."/>
            <person name="Salamov A."/>
            <person name="Lipzen A."/>
            <person name="Mereny Z."/>
            <person name="Hegedus B."/>
            <person name="Baldrian P."/>
            <person name="Stursova M."/>
            <person name="Weitz H."/>
            <person name="Taylor A."/>
            <person name="Grigoriev I.V."/>
            <person name="Nagy L.G."/>
            <person name="Martin F."/>
            <person name="Kauserud H."/>
        </authorList>
    </citation>
    <scope>NUCLEOTIDE SEQUENCE</scope>
    <source>
        <strain evidence="1">9144</strain>
    </source>
</reference>
<gene>
    <name evidence="1" type="ORF">GGX14DRAFT_394459</name>
</gene>
<name>A0AAD6YAW6_9AGAR</name>
<sequence>MSLSPQSSDNAFMKMVEGSFRACPKAGLTRWLRGISGRCHMTSCDYGGHYAVQSKLFRMAANSLPRQRRRAVKTMGHLFDGDQTTLVSSHLTTASTPFKFACHVPILKPYPPAAQRLAQLPEQDVQSWAAAMILTSHTWHRDPPAFRIFGVFRRCVVLLPVDGLQVLAPCPPVSFIVSHAIACRRLHPHGSLVAPLRRHVSRTHTLRFLQPHLQGSSPRCHRNIGVVRADAMDRRAAGRIGMMDGEVEGDAGVPHFYRAFALLRALSRHGDGYEWLPDLCTWLLPATRPVHGATTRYHKGDLSTGLPWVFRQPDTT</sequence>
<dbReference type="EMBL" id="JARJCW010000027">
    <property type="protein sequence ID" value="KAJ7210834.1"/>
    <property type="molecule type" value="Genomic_DNA"/>
</dbReference>
<comment type="caution">
    <text evidence="1">The sequence shown here is derived from an EMBL/GenBank/DDBJ whole genome shotgun (WGS) entry which is preliminary data.</text>
</comment>
<evidence type="ECO:0000313" key="1">
    <source>
        <dbReference type="EMBL" id="KAJ7210834.1"/>
    </source>
</evidence>
<keyword evidence="2" id="KW-1185">Reference proteome</keyword>
<evidence type="ECO:0000313" key="2">
    <source>
        <dbReference type="Proteomes" id="UP001219525"/>
    </source>
</evidence>
<protein>
    <submittedName>
        <fullName evidence="1">Uncharacterized protein</fullName>
    </submittedName>
</protein>